<protein>
    <recommendedName>
        <fullName evidence="5">Tetratricopeptide repeat protein</fullName>
    </recommendedName>
</protein>
<gene>
    <name evidence="3" type="ORF">NN4_80530</name>
</gene>
<comment type="caution">
    <text evidence="3">The sequence shown here is derived from an EMBL/GenBank/DDBJ whole genome shotgun (WGS) entry which is preliminary data.</text>
</comment>
<reference evidence="3 4" key="1">
    <citation type="submission" date="2019-07" db="EMBL/GenBank/DDBJ databases">
        <title>Whole genome shotgun sequence of Nocardia ninae NBRC 108245.</title>
        <authorList>
            <person name="Hosoyama A."/>
            <person name="Uohara A."/>
            <person name="Ohji S."/>
            <person name="Ichikawa N."/>
        </authorList>
    </citation>
    <scope>NUCLEOTIDE SEQUENCE [LARGE SCALE GENOMIC DNA]</scope>
    <source>
        <strain evidence="3 4">NBRC 108245</strain>
    </source>
</reference>
<dbReference type="InterPro" id="IPR011990">
    <property type="entry name" value="TPR-like_helical_dom_sf"/>
</dbReference>
<dbReference type="Gene3D" id="1.25.40.10">
    <property type="entry name" value="Tetratricopeptide repeat domain"/>
    <property type="match status" value="1"/>
</dbReference>
<dbReference type="OrthoDB" id="4506116at2"/>
<evidence type="ECO:0000256" key="1">
    <source>
        <dbReference type="SAM" id="MobiDB-lite"/>
    </source>
</evidence>
<dbReference type="EMBL" id="BJXA01000102">
    <property type="protein sequence ID" value="GEM43534.1"/>
    <property type="molecule type" value="Genomic_DNA"/>
</dbReference>
<sequence length="558" mass="61708">MSHPGEQENASSVEPSAPRSSIWQGFLGTASVVAYALLFELARNVVVNSLGESPAVEVAAGTLRWLSVLVVVAAAVYVGYRFVQRYREKVRTAHELDMIADLVEPGPPVSTEETGPRPDPNQPRTIPGWNDKEVAVLRELPGTEFETGALLAVLTAVLDAPARLPSAQDDPPRTAAELLRELLRANHLKTDSAQRYCLLEVPQLPPEVEVKADPRWAAALTALVHYYADRAARWALALDSVRFAAGARRWFKAEEPNLCKLVRECKDFGSDLPTTLVPELVRVGDALDGWYARIGAEASSRELAAVLRNVEGMKALVLHHDLFSMRAGALNARPKRYRPRNVSTSLAARWEHQEALRKLTESSPSTDSSRDLDAVVAHLESAWWLLPREDVAGEVCALINMAVVHIHQGRLDAAQDRLELAESLTRDGRDPDGRAHIRETMGIVWWSRGEPRRALRCWQQALTAYRTLADNDGTARCLKHLGSAMLVAPGHGGTLLPADHPLTTTEVRRQASGWLAESQRLQEDSLHLQHYLEKASELLDDTAVLTRIDHWPLPADDH</sequence>
<evidence type="ECO:0000313" key="4">
    <source>
        <dbReference type="Proteomes" id="UP000321424"/>
    </source>
</evidence>
<dbReference type="AlphaFoldDB" id="A0A511MSF6"/>
<dbReference type="SUPFAM" id="SSF48452">
    <property type="entry name" value="TPR-like"/>
    <property type="match status" value="1"/>
</dbReference>
<dbReference type="Proteomes" id="UP000321424">
    <property type="component" value="Unassembled WGS sequence"/>
</dbReference>
<keyword evidence="4" id="KW-1185">Reference proteome</keyword>
<accession>A0A511MSF6</accession>
<organism evidence="3 4">
    <name type="scientific">Nocardia ninae NBRC 108245</name>
    <dbReference type="NCBI Taxonomy" id="1210091"/>
    <lineage>
        <taxon>Bacteria</taxon>
        <taxon>Bacillati</taxon>
        <taxon>Actinomycetota</taxon>
        <taxon>Actinomycetes</taxon>
        <taxon>Mycobacteriales</taxon>
        <taxon>Nocardiaceae</taxon>
        <taxon>Nocardia</taxon>
    </lineage>
</organism>
<feature type="transmembrane region" description="Helical" evidence="2">
    <location>
        <begin position="62"/>
        <end position="83"/>
    </location>
</feature>
<evidence type="ECO:0000313" key="3">
    <source>
        <dbReference type="EMBL" id="GEM43534.1"/>
    </source>
</evidence>
<name>A0A511MSF6_9NOCA</name>
<evidence type="ECO:0008006" key="5">
    <source>
        <dbReference type="Google" id="ProtNLM"/>
    </source>
</evidence>
<evidence type="ECO:0000256" key="2">
    <source>
        <dbReference type="SAM" id="Phobius"/>
    </source>
</evidence>
<keyword evidence="2" id="KW-0812">Transmembrane</keyword>
<keyword evidence="2" id="KW-1133">Transmembrane helix</keyword>
<feature type="transmembrane region" description="Helical" evidence="2">
    <location>
        <begin position="21"/>
        <end position="42"/>
    </location>
</feature>
<dbReference type="RefSeq" id="WP_147142355.1">
    <property type="nucleotide sequence ID" value="NZ_BJXA01000102.1"/>
</dbReference>
<feature type="region of interest" description="Disordered" evidence="1">
    <location>
        <begin position="102"/>
        <end position="128"/>
    </location>
</feature>
<proteinExistence type="predicted"/>
<keyword evidence="2" id="KW-0472">Membrane</keyword>